<organism evidence="1">
    <name type="scientific">Rhizophora mucronata</name>
    <name type="common">Asiatic mangrove</name>
    <dbReference type="NCBI Taxonomy" id="61149"/>
    <lineage>
        <taxon>Eukaryota</taxon>
        <taxon>Viridiplantae</taxon>
        <taxon>Streptophyta</taxon>
        <taxon>Embryophyta</taxon>
        <taxon>Tracheophyta</taxon>
        <taxon>Spermatophyta</taxon>
        <taxon>Magnoliopsida</taxon>
        <taxon>eudicotyledons</taxon>
        <taxon>Gunneridae</taxon>
        <taxon>Pentapetalae</taxon>
        <taxon>rosids</taxon>
        <taxon>fabids</taxon>
        <taxon>Malpighiales</taxon>
        <taxon>Rhizophoraceae</taxon>
        <taxon>Rhizophora</taxon>
    </lineage>
</organism>
<protein>
    <submittedName>
        <fullName evidence="1">Uncharacterized protein</fullName>
    </submittedName>
</protein>
<dbReference type="EMBL" id="GGEC01040313">
    <property type="protein sequence ID" value="MBX20797.1"/>
    <property type="molecule type" value="Transcribed_RNA"/>
</dbReference>
<accession>A0A2P2LS57</accession>
<evidence type="ECO:0000313" key="1">
    <source>
        <dbReference type="EMBL" id="MBX20797.1"/>
    </source>
</evidence>
<sequence length="80" mass="9067">MIKRNGKGCPPREFNLPVLDHRSGANYKYRTLFPCLFLNWISRLSIFSKNSSKECNCLNGLAQPHVITKNASMVVSVKLI</sequence>
<name>A0A2P2LS57_RHIMU</name>
<reference evidence="1" key="1">
    <citation type="submission" date="2018-02" db="EMBL/GenBank/DDBJ databases">
        <title>Rhizophora mucronata_Transcriptome.</title>
        <authorList>
            <person name="Meera S.P."/>
            <person name="Sreeshan A."/>
            <person name="Augustine A."/>
        </authorList>
    </citation>
    <scope>NUCLEOTIDE SEQUENCE</scope>
    <source>
        <tissue evidence="1">Leaf</tissue>
    </source>
</reference>
<dbReference type="AlphaFoldDB" id="A0A2P2LS57"/>
<proteinExistence type="predicted"/>